<dbReference type="AlphaFoldDB" id="A0A915JT55"/>
<sequence length="106" mass="11171">MPARTTLITATLIVTISDAATPPSSPRVSMKSSTLFLSNLFFFTTVAFLAVGVAMAAIAEVVVKLLGMVNTVDDILGLALGDKELVPPDGVGESVCVVFLKFQKRK</sequence>
<reference evidence="3" key="1">
    <citation type="submission" date="2022-11" db="UniProtKB">
        <authorList>
            <consortium name="WormBaseParasite"/>
        </authorList>
    </citation>
    <scope>IDENTIFICATION</scope>
</reference>
<keyword evidence="2" id="KW-1185">Reference proteome</keyword>
<evidence type="ECO:0000313" key="2">
    <source>
        <dbReference type="Proteomes" id="UP000887565"/>
    </source>
</evidence>
<proteinExistence type="predicted"/>
<keyword evidence="1" id="KW-0812">Transmembrane</keyword>
<accession>A0A915JT55</accession>
<keyword evidence="1" id="KW-0472">Membrane</keyword>
<dbReference type="Proteomes" id="UP000887565">
    <property type="component" value="Unplaced"/>
</dbReference>
<name>A0A915JT55_ROMCU</name>
<dbReference type="WBParaSite" id="nRc.2.0.1.t29012-RA">
    <property type="protein sequence ID" value="nRc.2.0.1.t29012-RA"/>
    <property type="gene ID" value="nRc.2.0.1.g29012"/>
</dbReference>
<organism evidence="2 3">
    <name type="scientific">Romanomermis culicivorax</name>
    <name type="common">Nematode worm</name>
    <dbReference type="NCBI Taxonomy" id="13658"/>
    <lineage>
        <taxon>Eukaryota</taxon>
        <taxon>Metazoa</taxon>
        <taxon>Ecdysozoa</taxon>
        <taxon>Nematoda</taxon>
        <taxon>Enoplea</taxon>
        <taxon>Dorylaimia</taxon>
        <taxon>Mermithida</taxon>
        <taxon>Mermithoidea</taxon>
        <taxon>Mermithidae</taxon>
        <taxon>Romanomermis</taxon>
    </lineage>
</organism>
<evidence type="ECO:0000256" key="1">
    <source>
        <dbReference type="SAM" id="Phobius"/>
    </source>
</evidence>
<feature type="transmembrane region" description="Helical" evidence="1">
    <location>
        <begin position="35"/>
        <end position="58"/>
    </location>
</feature>
<keyword evidence="1" id="KW-1133">Transmembrane helix</keyword>
<protein>
    <submittedName>
        <fullName evidence="3">Uncharacterized protein</fullName>
    </submittedName>
</protein>
<evidence type="ECO:0000313" key="3">
    <source>
        <dbReference type="WBParaSite" id="nRc.2.0.1.t29012-RA"/>
    </source>
</evidence>